<evidence type="ECO:0000256" key="5">
    <source>
        <dbReference type="SAM" id="MobiDB-lite"/>
    </source>
</evidence>
<dbReference type="InterPro" id="IPR013519">
    <property type="entry name" value="Int_alpha_beta-p"/>
</dbReference>
<dbReference type="PROSITE" id="PS51470">
    <property type="entry name" value="FG_GAP"/>
    <property type="match status" value="2"/>
</dbReference>
<dbReference type="Proteomes" id="UP000572680">
    <property type="component" value="Unassembled WGS sequence"/>
</dbReference>
<name>A0A7W3LLN2_ACTNM</name>
<protein>
    <recommendedName>
        <fullName evidence="9">Integrin-like protein</fullName>
    </recommendedName>
</protein>
<dbReference type="PANTHER" id="PTHR23221:SF7">
    <property type="entry name" value="PHOSPHATIDYLINOSITOL-GLYCAN-SPECIFIC PHOSPHOLIPASE D"/>
    <property type="match status" value="1"/>
</dbReference>
<feature type="region of interest" description="Disordered" evidence="5">
    <location>
        <begin position="202"/>
        <end position="221"/>
    </location>
</feature>
<proteinExistence type="predicted"/>
<reference evidence="7 8" key="1">
    <citation type="submission" date="2020-08" db="EMBL/GenBank/DDBJ databases">
        <title>Genomic Encyclopedia of Type Strains, Phase IV (KMG-IV): sequencing the most valuable type-strain genomes for metagenomic binning, comparative biology and taxonomic classification.</title>
        <authorList>
            <person name="Goeker M."/>
        </authorList>
    </citation>
    <scope>NUCLEOTIDE SEQUENCE [LARGE SCALE GENOMIC DNA]</scope>
    <source>
        <strain evidence="7 8">DSM 44197</strain>
    </source>
</reference>
<dbReference type="SMART" id="SM00191">
    <property type="entry name" value="Int_alpha"/>
    <property type="match status" value="6"/>
</dbReference>
<evidence type="ECO:0000256" key="2">
    <source>
        <dbReference type="ARBA" id="ARBA00022737"/>
    </source>
</evidence>
<dbReference type="EMBL" id="JACJIA010000002">
    <property type="protein sequence ID" value="MBA8950327.1"/>
    <property type="molecule type" value="Genomic_DNA"/>
</dbReference>
<dbReference type="GO" id="GO:0016787">
    <property type="term" value="F:hydrolase activity"/>
    <property type="evidence" value="ECO:0007669"/>
    <property type="project" value="UniProtKB-KW"/>
</dbReference>
<keyword evidence="8" id="KW-1185">Reference proteome</keyword>
<evidence type="ECO:0000256" key="1">
    <source>
        <dbReference type="ARBA" id="ARBA00022729"/>
    </source>
</evidence>
<organism evidence="7 8">
    <name type="scientific">Actinomadura namibiensis</name>
    <dbReference type="NCBI Taxonomy" id="182080"/>
    <lineage>
        <taxon>Bacteria</taxon>
        <taxon>Bacillati</taxon>
        <taxon>Actinomycetota</taxon>
        <taxon>Actinomycetes</taxon>
        <taxon>Streptosporangiales</taxon>
        <taxon>Thermomonosporaceae</taxon>
        <taxon>Actinomadura</taxon>
    </lineage>
</organism>
<keyword evidence="1 6" id="KW-0732">Signal</keyword>
<dbReference type="InterPro" id="IPR013517">
    <property type="entry name" value="FG-GAP"/>
</dbReference>
<dbReference type="PANTHER" id="PTHR23221">
    <property type="entry name" value="GLYCOSYLPHOSPHATIDYLINOSITOL PHOSPHOLIPASE D"/>
    <property type="match status" value="1"/>
</dbReference>
<evidence type="ECO:0000313" key="7">
    <source>
        <dbReference type="EMBL" id="MBA8950327.1"/>
    </source>
</evidence>
<dbReference type="InterPro" id="IPR028994">
    <property type="entry name" value="Integrin_alpha_N"/>
</dbReference>
<evidence type="ECO:0000256" key="3">
    <source>
        <dbReference type="ARBA" id="ARBA00022801"/>
    </source>
</evidence>
<comment type="caution">
    <text evidence="7">The sequence shown here is derived from an EMBL/GenBank/DDBJ whole genome shotgun (WGS) entry which is preliminary data.</text>
</comment>
<dbReference type="SUPFAM" id="SSF69318">
    <property type="entry name" value="Integrin alpha N-terminal domain"/>
    <property type="match status" value="1"/>
</dbReference>
<feature type="chain" id="PRO_5031247282" description="Integrin-like protein" evidence="6">
    <location>
        <begin position="33"/>
        <end position="497"/>
    </location>
</feature>
<evidence type="ECO:0000256" key="4">
    <source>
        <dbReference type="ARBA" id="ARBA00023180"/>
    </source>
</evidence>
<dbReference type="RefSeq" id="WP_182842763.1">
    <property type="nucleotide sequence ID" value="NZ_BAAALP010000002.1"/>
</dbReference>
<dbReference type="AlphaFoldDB" id="A0A7W3LLN2"/>
<evidence type="ECO:0008006" key="9">
    <source>
        <dbReference type="Google" id="ProtNLM"/>
    </source>
</evidence>
<evidence type="ECO:0000256" key="6">
    <source>
        <dbReference type="SAM" id="SignalP"/>
    </source>
</evidence>
<keyword evidence="3" id="KW-0378">Hydrolase</keyword>
<gene>
    <name evidence="7" type="ORF">HNR61_001940</name>
</gene>
<dbReference type="Pfam" id="PF01839">
    <property type="entry name" value="FG-GAP"/>
    <property type="match status" value="3"/>
</dbReference>
<feature type="signal peptide" evidence="6">
    <location>
        <begin position="1"/>
        <end position="32"/>
    </location>
</feature>
<dbReference type="Gene3D" id="2.130.10.130">
    <property type="entry name" value="Integrin alpha, N-terminal"/>
    <property type="match status" value="4"/>
</dbReference>
<sequence>MHKRLFPRAVALSTAAVLSGLGLAALAPAAGAATPAKPYDFNGDGYRDLAVGSPNGTVGSKKQAGFVTVVHGASSGLNKSKRQILSQDTRGVAGAAETGDHFGHAVASGDFDRDGYADLAVSAPDEDSGSLTDTGGFTVFWGSRSGLITNAWTGAFDSRQQSGDRAGLSMTAGDFNGGGHPDLAYGSARYWGWLSFEPGTSARTSRTRPFTPHRMTVPGPRGKARAAAAAPLTILVSNGHVTGSKHANVVLTWKDPSATDPAQREVIIVWEPKDAHSLVPKASVNAETGRPVVGDFDGDRYADVALGQSGDGGHTGGQVTVYKGSAAGITADARTVLSIEKLKLPGASAAGNGFGADLAAGDVTKDGRADLAIGVPGYKVSGRPAAGGVFVLFGSAKGLGSYGAEWISQSTSGVPGGSEKNDRFGSGVTLLDHTKDGYADLVVGSSGENGTEGALFGSKGKSYGFRTTSGAVSGASWAPSTFGVGGKVAQYGLVLGD</sequence>
<evidence type="ECO:0000313" key="8">
    <source>
        <dbReference type="Proteomes" id="UP000572680"/>
    </source>
</evidence>
<keyword evidence="2" id="KW-0677">Repeat</keyword>
<accession>A0A7W3LLN2</accession>
<keyword evidence="4" id="KW-0325">Glycoprotein</keyword>